<evidence type="ECO:0000256" key="2">
    <source>
        <dbReference type="SAM" id="MobiDB-lite"/>
    </source>
</evidence>
<reference evidence="4 5" key="1">
    <citation type="submission" date="2018-05" db="EMBL/GenBank/DDBJ databases">
        <title>Antimicrobial susceptibility testing and genomic analysis of Arcobacter skirrowii strains and one Arcobacter butzleri isolated from German poultry farms.</title>
        <authorList>
            <person name="Haenel I."/>
            <person name="Hotzel H."/>
            <person name="Tomaso H."/>
            <person name="Busch A."/>
        </authorList>
    </citation>
    <scope>NUCLEOTIDE SEQUENCE [LARGE SCALE GENOMIC DNA]</scope>
    <source>
        <strain evidence="5">v</strain>
    </source>
</reference>
<dbReference type="AlphaFoldDB" id="A0A2U2C2Z3"/>
<accession>A0A2U2C2Z3</accession>
<keyword evidence="1" id="KW-0175">Coiled coil</keyword>
<keyword evidence="3" id="KW-0732">Signal</keyword>
<dbReference type="Proteomes" id="UP000245014">
    <property type="component" value="Unassembled WGS sequence"/>
</dbReference>
<dbReference type="EMBL" id="QEYI01000001">
    <property type="protein sequence ID" value="PWE23386.1"/>
    <property type="molecule type" value="Genomic_DNA"/>
</dbReference>
<evidence type="ECO:0000256" key="3">
    <source>
        <dbReference type="SAM" id="SignalP"/>
    </source>
</evidence>
<dbReference type="RefSeq" id="WP_109065566.1">
    <property type="nucleotide sequence ID" value="NZ_QEYG01000009.1"/>
</dbReference>
<feature type="coiled-coil region" evidence="1">
    <location>
        <begin position="271"/>
        <end position="305"/>
    </location>
</feature>
<gene>
    <name evidence="4" type="ORF">DF188_01530</name>
</gene>
<evidence type="ECO:0000256" key="1">
    <source>
        <dbReference type="SAM" id="Coils"/>
    </source>
</evidence>
<proteinExistence type="predicted"/>
<name>A0A2U2C2Z3_9BACT</name>
<feature type="region of interest" description="Disordered" evidence="2">
    <location>
        <begin position="692"/>
        <end position="714"/>
    </location>
</feature>
<organism evidence="4 5">
    <name type="scientific">Aliarcobacter skirrowii</name>
    <dbReference type="NCBI Taxonomy" id="28200"/>
    <lineage>
        <taxon>Bacteria</taxon>
        <taxon>Pseudomonadati</taxon>
        <taxon>Campylobacterota</taxon>
        <taxon>Epsilonproteobacteria</taxon>
        <taxon>Campylobacterales</taxon>
        <taxon>Arcobacteraceae</taxon>
        <taxon>Aliarcobacter</taxon>
    </lineage>
</organism>
<feature type="signal peptide" evidence="3">
    <location>
        <begin position="1"/>
        <end position="20"/>
    </location>
</feature>
<sequence>MKNLNFIVLILISLFFASCANKNYTPSTKSHDKKYVYLKNEKVKLISQTHTNKVEYDTILACNNQRCYHTYNEIETVCGVSVFGNRSKENGLCYSPFSSTNWTDELIQVRILWPLIPLMGTVRTVELNNKKFVSYLKNADIDSFYNYFNDNIQELLILDDFDVYHSLNKNGFSTDKRFPYFYDKALFFDKKTNTTLFIDLNLSHTNLIQSFIDSYLTPREAKKIVLPKEILMPTLPDTPILVKSEFETKKEFEDRVNEAMKKREKEIFSLQEKYRNDVEKRNKTIKNLEKKHKAEIDEINKEQIEKVENLPKVKMHYTKLALLFKTPSSYVRNASYDAETKTMYLNLQTNNNLEKVSIKNISSNNAKKLKETMHKVNINKEFEVNENNFSLKDIYIDGYKANFTDKIFKTENIEVAIDTKKAIIKEENQFSNFDLQNPNLIDRYEISTITFVDKNKKFDDELEKKLAKIKPSPIDNKKWLFVIGVEKYKESDDVIFAKRSADLFVKTIQKTQGISNRNTYALINEEATSGAIKDKLKLLLNDVKAGDTIYFYYNGHGIPDPNNKGEPYILPSDKIPDFITSDFEFSINNIYQKLSNSNASKIFAFTDSCFSGATDGKSQIKGVAATRLRPKAISFDESKMVVLSAGTGTQFSNAYMEKGHRMFSYFLIDSLISGNKDIEKIYINTNHNTSKASNELGPLKKQEPTIKGNRKLEL</sequence>
<evidence type="ECO:0008006" key="6">
    <source>
        <dbReference type="Google" id="ProtNLM"/>
    </source>
</evidence>
<comment type="caution">
    <text evidence="4">The sequence shown here is derived from an EMBL/GenBank/DDBJ whole genome shotgun (WGS) entry which is preliminary data.</text>
</comment>
<dbReference type="SUPFAM" id="SSF52129">
    <property type="entry name" value="Caspase-like"/>
    <property type="match status" value="1"/>
</dbReference>
<dbReference type="PROSITE" id="PS51257">
    <property type="entry name" value="PROKAR_LIPOPROTEIN"/>
    <property type="match status" value="1"/>
</dbReference>
<feature type="compositionally biased region" description="Basic and acidic residues" evidence="2">
    <location>
        <begin position="698"/>
        <end position="714"/>
    </location>
</feature>
<evidence type="ECO:0000313" key="4">
    <source>
        <dbReference type="EMBL" id="PWE23386.1"/>
    </source>
</evidence>
<feature type="chain" id="PRO_5015712375" description="Caspase family protein" evidence="3">
    <location>
        <begin position="21"/>
        <end position="714"/>
    </location>
</feature>
<evidence type="ECO:0000313" key="5">
    <source>
        <dbReference type="Proteomes" id="UP000245014"/>
    </source>
</evidence>
<dbReference type="InterPro" id="IPR029030">
    <property type="entry name" value="Caspase-like_dom_sf"/>
</dbReference>
<protein>
    <recommendedName>
        <fullName evidence="6">Caspase family protein</fullName>
    </recommendedName>
</protein>
<dbReference type="Gene3D" id="3.40.50.1460">
    <property type="match status" value="1"/>
</dbReference>